<keyword evidence="2" id="KW-0645">Protease</keyword>
<keyword evidence="2" id="KW-0378">Hydrolase</keyword>
<dbReference type="EMBL" id="QHHQ01000003">
    <property type="protein sequence ID" value="RAI00530.1"/>
    <property type="molecule type" value="Genomic_DNA"/>
</dbReference>
<reference evidence="2 3" key="1">
    <citation type="submission" date="2018-05" db="EMBL/GenBank/DDBJ databases">
        <title>Acuticoccus sediminis sp. nov., isolated from deep-sea sediment of Indian Ocean.</title>
        <authorList>
            <person name="Liu X."/>
            <person name="Lai Q."/>
            <person name="Du Y."/>
            <person name="Sun F."/>
            <person name="Zhang X."/>
            <person name="Wang S."/>
            <person name="Shao Z."/>
        </authorList>
    </citation>
    <scope>NUCLEOTIDE SEQUENCE [LARGE SCALE GENOMIC DNA]</scope>
    <source>
        <strain evidence="2 3">PTG4-2</strain>
    </source>
</reference>
<organism evidence="2 3">
    <name type="scientific">Acuticoccus sediminis</name>
    <dbReference type="NCBI Taxonomy" id="2184697"/>
    <lineage>
        <taxon>Bacteria</taxon>
        <taxon>Pseudomonadati</taxon>
        <taxon>Pseudomonadota</taxon>
        <taxon>Alphaproteobacteria</taxon>
        <taxon>Hyphomicrobiales</taxon>
        <taxon>Amorphaceae</taxon>
        <taxon>Acuticoccus</taxon>
    </lineage>
</organism>
<evidence type="ECO:0000256" key="1">
    <source>
        <dbReference type="SAM" id="Phobius"/>
    </source>
</evidence>
<dbReference type="NCBIfam" id="TIGR02281">
    <property type="entry name" value="clan_AA_DTGA"/>
    <property type="match status" value="1"/>
</dbReference>
<accession>A0A8B2NQC2</accession>
<dbReference type="Gene3D" id="2.40.70.10">
    <property type="entry name" value="Acid Proteases"/>
    <property type="match status" value="1"/>
</dbReference>
<dbReference type="SUPFAM" id="SSF50630">
    <property type="entry name" value="Acid proteases"/>
    <property type="match status" value="1"/>
</dbReference>
<dbReference type="PROSITE" id="PS00141">
    <property type="entry name" value="ASP_PROTEASE"/>
    <property type="match status" value="1"/>
</dbReference>
<comment type="caution">
    <text evidence="2">The sequence shown here is derived from an EMBL/GenBank/DDBJ whole genome shotgun (WGS) entry which is preliminary data.</text>
</comment>
<dbReference type="InterPro" id="IPR011969">
    <property type="entry name" value="Clan_AA_Asp_peptidase_C"/>
</dbReference>
<keyword evidence="1" id="KW-0472">Membrane</keyword>
<feature type="transmembrane region" description="Helical" evidence="1">
    <location>
        <begin position="34"/>
        <end position="55"/>
    </location>
</feature>
<proteinExistence type="predicted"/>
<feature type="transmembrane region" description="Helical" evidence="1">
    <location>
        <begin position="97"/>
        <end position="115"/>
    </location>
</feature>
<keyword evidence="3" id="KW-1185">Reference proteome</keyword>
<keyword evidence="1" id="KW-0812">Transmembrane</keyword>
<dbReference type="Pfam" id="PF13975">
    <property type="entry name" value="gag-asp_proteas"/>
    <property type="match status" value="1"/>
</dbReference>
<dbReference type="Proteomes" id="UP000249590">
    <property type="component" value="Unassembled WGS sequence"/>
</dbReference>
<keyword evidence="1" id="KW-1133">Transmembrane helix</keyword>
<dbReference type="AlphaFoldDB" id="A0A8B2NQC2"/>
<dbReference type="InterPro" id="IPR001969">
    <property type="entry name" value="Aspartic_peptidase_AS"/>
</dbReference>
<protein>
    <submittedName>
        <fullName evidence="2">TIGR02281 family clan AA aspartic protease</fullName>
    </submittedName>
</protein>
<dbReference type="InterPro" id="IPR034122">
    <property type="entry name" value="Retropepsin-like_bacterial"/>
</dbReference>
<dbReference type="GO" id="GO:0004190">
    <property type="term" value="F:aspartic-type endopeptidase activity"/>
    <property type="evidence" value="ECO:0007669"/>
    <property type="project" value="InterPro"/>
</dbReference>
<dbReference type="InterPro" id="IPR021109">
    <property type="entry name" value="Peptidase_aspartic_dom_sf"/>
</dbReference>
<feature type="transmembrane region" description="Helical" evidence="1">
    <location>
        <begin position="67"/>
        <end position="85"/>
    </location>
</feature>
<name>A0A8B2NQC2_9HYPH</name>
<evidence type="ECO:0000313" key="3">
    <source>
        <dbReference type="Proteomes" id="UP000249590"/>
    </source>
</evidence>
<gene>
    <name evidence="2" type="ORF">DLJ53_14795</name>
</gene>
<sequence length="259" mass="28488">MSSVPQSSSLTFHIWPVLLFLWDDKQRDRAMIAWVRRWSVIGAALTFGTAAMAQTPDVVSIDNSGPMTVKLVIIIAVFAVLLFAARHVRIGEVLRTAAIWISIFVLVIVGYTYRYQLELVGRDVMSVLMPGTPIARGESVTVHRAFRGQFVLDGYVDDTPVTFLFDTGASTVVLSAADARRAGFNAERLDYRIPVMTAKGMTTVAPVRLDSLTIGNISVDNVQAAVARPGDLDSSLLGMTFLNRLDGYEVRRDRLVLNP</sequence>
<dbReference type="GO" id="GO:0006508">
    <property type="term" value="P:proteolysis"/>
    <property type="evidence" value="ECO:0007669"/>
    <property type="project" value="UniProtKB-KW"/>
</dbReference>
<evidence type="ECO:0000313" key="2">
    <source>
        <dbReference type="EMBL" id="RAI00530.1"/>
    </source>
</evidence>
<dbReference type="CDD" id="cd05483">
    <property type="entry name" value="retropepsin_like_bacteria"/>
    <property type="match status" value="1"/>
</dbReference>